<evidence type="ECO:0000259" key="4">
    <source>
        <dbReference type="Pfam" id="PF24394"/>
    </source>
</evidence>
<keyword evidence="1" id="KW-1133">Transmembrane helix</keyword>
<evidence type="ECO:0000256" key="1">
    <source>
        <dbReference type="SAM" id="Phobius"/>
    </source>
</evidence>
<evidence type="ECO:0008006" key="7">
    <source>
        <dbReference type="Google" id="ProtNLM"/>
    </source>
</evidence>
<dbReference type="Pfam" id="PF24384">
    <property type="entry name" value="Ig_TMM62"/>
    <property type="match status" value="1"/>
</dbReference>
<feature type="transmembrane region" description="Helical" evidence="1">
    <location>
        <begin position="595"/>
        <end position="615"/>
    </location>
</feature>
<dbReference type="GO" id="GO:0016787">
    <property type="term" value="F:hydrolase activity"/>
    <property type="evidence" value="ECO:0007669"/>
    <property type="project" value="InterPro"/>
</dbReference>
<feature type="domain" description="TMEM62 Ig-like" evidence="3">
    <location>
        <begin position="325"/>
        <end position="422"/>
    </location>
</feature>
<keyword evidence="1" id="KW-0812">Transmembrane</keyword>
<dbReference type="Pfam" id="PF24394">
    <property type="entry name" value="TMEM62_C"/>
    <property type="match status" value="1"/>
</dbReference>
<proteinExistence type="predicted"/>
<feature type="transmembrane region" description="Helical" evidence="1">
    <location>
        <begin position="7"/>
        <end position="33"/>
    </location>
</feature>
<dbReference type="Pfam" id="PF00149">
    <property type="entry name" value="Metallophos"/>
    <property type="match status" value="1"/>
</dbReference>
<dbReference type="InterPro" id="IPR041871">
    <property type="entry name" value="MPP_TMEM62"/>
</dbReference>
<name>A0A9P0A725_BEMTA</name>
<protein>
    <recommendedName>
        <fullName evidence="7">Transmembrane protein 62</fullName>
    </recommendedName>
</protein>
<evidence type="ECO:0000259" key="2">
    <source>
        <dbReference type="Pfam" id="PF00149"/>
    </source>
</evidence>
<dbReference type="Gene3D" id="3.60.21.10">
    <property type="match status" value="1"/>
</dbReference>
<dbReference type="AlphaFoldDB" id="A0A9P0A725"/>
<dbReference type="PANTHER" id="PTHR14795:SF0">
    <property type="entry name" value="TRANSMEMBRANE PROTEIN 62"/>
    <property type="match status" value="1"/>
</dbReference>
<dbReference type="EMBL" id="OU963864">
    <property type="protein sequence ID" value="CAH0385963.1"/>
    <property type="molecule type" value="Genomic_DNA"/>
</dbReference>
<reference evidence="5" key="1">
    <citation type="submission" date="2021-12" db="EMBL/GenBank/DDBJ databases">
        <authorList>
            <person name="King R."/>
        </authorList>
    </citation>
    <scope>NUCLEOTIDE SEQUENCE</scope>
</reference>
<feature type="domain" description="TMEM62 C-terminal" evidence="4">
    <location>
        <begin position="451"/>
        <end position="577"/>
    </location>
</feature>
<dbReference type="OrthoDB" id="27234at2759"/>
<dbReference type="PANTHER" id="PTHR14795">
    <property type="entry name" value="HELICASE RELATED"/>
    <property type="match status" value="1"/>
</dbReference>
<feature type="transmembrane region" description="Helical" evidence="1">
    <location>
        <begin position="448"/>
        <end position="470"/>
    </location>
</feature>
<feature type="transmembrane region" description="Helical" evidence="1">
    <location>
        <begin position="505"/>
        <end position="523"/>
    </location>
</feature>
<dbReference type="KEGG" id="btab:109038556"/>
<feature type="transmembrane region" description="Helical" evidence="1">
    <location>
        <begin position="530"/>
        <end position="546"/>
    </location>
</feature>
<feature type="domain" description="Calcineurin-like phosphoesterase" evidence="2">
    <location>
        <begin position="64"/>
        <end position="276"/>
    </location>
</feature>
<organism evidence="5 6">
    <name type="scientific">Bemisia tabaci</name>
    <name type="common">Sweetpotato whitefly</name>
    <name type="synonym">Aleurodes tabaci</name>
    <dbReference type="NCBI Taxonomy" id="7038"/>
    <lineage>
        <taxon>Eukaryota</taxon>
        <taxon>Metazoa</taxon>
        <taxon>Ecdysozoa</taxon>
        <taxon>Arthropoda</taxon>
        <taxon>Hexapoda</taxon>
        <taxon>Insecta</taxon>
        <taxon>Pterygota</taxon>
        <taxon>Neoptera</taxon>
        <taxon>Paraneoptera</taxon>
        <taxon>Hemiptera</taxon>
        <taxon>Sternorrhyncha</taxon>
        <taxon>Aleyrodoidea</taxon>
        <taxon>Aleyrodidae</taxon>
        <taxon>Aleyrodinae</taxon>
        <taxon>Bemisia</taxon>
    </lineage>
</organism>
<dbReference type="SUPFAM" id="SSF56300">
    <property type="entry name" value="Metallo-dependent phosphatases"/>
    <property type="match status" value="1"/>
</dbReference>
<sequence length="664" mass="75985">MQVSGTCYIALSMVVISSIFIANILSIIAIYSLEESSARSVEKQRLSALKNEISMGAGMDHLLWFVQVTDIHLSIFHDESRISNFKEFCSVTVKAIKPKVVIASGDLTDAKSSDNMGSGQYEQEWIIYRDILKETNVTKNTVWLDIRGNHDNFNVLDLNSKNNFYRSHSVQGKDHQRSYIYQVHGSQGEVYSFIGLDACIEPGPKRPFNFIGVLKQADIELLQQLKKKADVDEKHYTIWFGHYPTSCIISPSDFKLREFIGDDPASLAFLCGHLHNMGGAVHNMYALQKTGFLELELIDWKENRMFRVAAIDHGFLSFTDVHLSQWPVILVTNPKNVNYMIGNKEPIEVLRNSSHVRILVFSESDVKEVKMKFDSASKWTMCDHVEGPLYVAEWNPNDFSSGLHDIHVHAIDSKGRDQSVSQSFALDKPRNKFGFFARLLLMANFSSAFQVMFGIMIVSSIIPLCLVRFIDHKIKNGNMKKPIVGVVFFKNWIRRLWLLGNIDQFFFPLIFYPLFLAFGPWCVGEIVEGHIGVIFAWGILVNHTYLPGGFTYAYGFNQLFMFHVPMTVIIGYSLDTRLNPPTRARRNLLSRTFHLIFNRHTLFFLLLLLQTSLAYSFSLAYGYLALFLNPLRTWPIFLALWLWTRTVFLSDRVIRNAAAVWLTS</sequence>
<feature type="transmembrane region" description="Helical" evidence="1">
    <location>
        <begin position="621"/>
        <end position="643"/>
    </location>
</feature>
<dbReference type="InterPro" id="IPR056230">
    <property type="entry name" value="TMEM62_C"/>
</dbReference>
<evidence type="ECO:0000313" key="5">
    <source>
        <dbReference type="EMBL" id="CAH0385963.1"/>
    </source>
</evidence>
<evidence type="ECO:0000313" key="6">
    <source>
        <dbReference type="Proteomes" id="UP001152759"/>
    </source>
</evidence>
<dbReference type="CDD" id="cd07401">
    <property type="entry name" value="MPP_TMEM62_N"/>
    <property type="match status" value="1"/>
</dbReference>
<keyword evidence="1" id="KW-0472">Membrane</keyword>
<dbReference type="Proteomes" id="UP001152759">
    <property type="component" value="Chromosome 3"/>
</dbReference>
<gene>
    <name evidence="5" type="ORF">BEMITA_LOCUS5136</name>
</gene>
<evidence type="ECO:0000259" key="3">
    <source>
        <dbReference type="Pfam" id="PF24384"/>
    </source>
</evidence>
<keyword evidence="6" id="KW-1185">Reference proteome</keyword>
<dbReference type="InterPro" id="IPR056229">
    <property type="entry name" value="Ig_TMM62"/>
</dbReference>
<dbReference type="InterPro" id="IPR029052">
    <property type="entry name" value="Metallo-depent_PP-like"/>
</dbReference>
<accession>A0A9P0A725</accession>
<dbReference type="InterPro" id="IPR004843">
    <property type="entry name" value="Calcineurin-like_PHP"/>
</dbReference>